<evidence type="ECO:0000256" key="1">
    <source>
        <dbReference type="SAM" id="Phobius"/>
    </source>
</evidence>
<evidence type="ECO:0008006" key="5">
    <source>
        <dbReference type="Google" id="ProtNLM"/>
    </source>
</evidence>
<dbReference type="AlphaFoldDB" id="A0A9P6U2U5"/>
<gene>
    <name evidence="3" type="ORF">DFQ27_005261</name>
</gene>
<evidence type="ECO:0000313" key="3">
    <source>
        <dbReference type="EMBL" id="KAG0257214.1"/>
    </source>
</evidence>
<sequence length="475" mass="50321">MMGCTSVLSALTLCFSVVTFAHAQTPLPVAEPGYVKHGTKFYILGGHLLTEPTNSSIGMSTTTTAPPSHFHVLDLSKPWKASSPAWSSLPKITDLIRTSVVKVALSKDGRTLIAFPSVAANANANAIANNNNNNSNNSTLATGGPSDAKMAAARFEFGTMTWMASSAVIERTLGDLSPVLEPTTGRVFVLGGYKGPGEDRMDMYSFEEDSLISLSLPTVLLGAATTTTTTDQTPLSPWGIGAKAVWSQHRQSLLYFGGKNRGVGGGGTQDQNRVVAEYTPGDSTWKFPATSGSVVSTFWHCVATNDNGTLLFAYGGIDAQNPSSTTQQGLSILDLTTMTWRTAPRGENRVLSACTVAGDHFLVWGGANALSDGRLAIVDAGKRDSSILIFDITMNAWVDSYTPSQDYLLPPPDIPRAGNDDSGASFGASFSAVIAIIALVTIAILAMVIHICCMIRRGARKEREGVFGNNNDQVK</sequence>
<accession>A0A9P6U2U5</accession>
<organism evidence="3 4">
    <name type="scientific">Actinomortierella ambigua</name>
    <dbReference type="NCBI Taxonomy" id="1343610"/>
    <lineage>
        <taxon>Eukaryota</taxon>
        <taxon>Fungi</taxon>
        <taxon>Fungi incertae sedis</taxon>
        <taxon>Mucoromycota</taxon>
        <taxon>Mortierellomycotina</taxon>
        <taxon>Mortierellomycetes</taxon>
        <taxon>Mortierellales</taxon>
        <taxon>Mortierellaceae</taxon>
        <taxon>Actinomortierella</taxon>
    </lineage>
</organism>
<dbReference type="PANTHER" id="PTHR23244:SF471">
    <property type="entry name" value="GUANINE NUCLEOTIDE-BINDING PROTEIN SUBUNIT BETA 1-RELATED"/>
    <property type="match status" value="1"/>
</dbReference>
<dbReference type="Gene3D" id="2.120.10.80">
    <property type="entry name" value="Kelch-type beta propeller"/>
    <property type="match status" value="1"/>
</dbReference>
<proteinExistence type="predicted"/>
<dbReference type="PANTHER" id="PTHR23244">
    <property type="entry name" value="KELCH REPEAT DOMAIN"/>
    <property type="match status" value="1"/>
</dbReference>
<keyword evidence="1" id="KW-0812">Transmembrane</keyword>
<keyword evidence="1" id="KW-1133">Transmembrane helix</keyword>
<feature type="chain" id="PRO_5040404510" description="Kelch repeat-containing protein" evidence="2">
    <location>
        <begin position="24"/>
        <end position="475"/>
    </location>
</feature>
<comment type="caution">
    <text evidence="3">The sequence shown here is derived from an EMBL/GenBank/DDBJ whole genome shotgun (WGS) entry which is preliminary data.</text>
</comment>
<dbReference type="OrthoDB" id="10251809at2759"/>
<reference evidence="3" key="1">
    <citation type="journal article" date="2020" name="Fungal Divers.">
        <title>Resolving the Mortierellaceae phylogeny through synthesis of multi-gene phylogenetics and phylogenomics.</title>
        <authorList>
            <person name="Vandepol N."/>
            <person name="Liber J."/>
            <person name="Desiro A."/>
            <person name="Na H."/>
            <person name="Kennedy M."/>
            <person name="Barry K."/>
            <person name="Grigoriev I.V."/>
            <person name="Miller A.N."/>
            <person name="O'Donnell K."/>
            <person name="Stajich J.E."/>
            <person name="Bonito G."/>
        </authorList>
    </citation>
    <scope>NUCLEOTIDE SEQUENCE</scope>
    <source>
        <strain evidence="3">BC1065</strain>
    </source>
</reference>
<dbReference type="InterPro" id="IPR011043">
    <property type="entry name" value="Gal_Oxase/kelch_b-propeller"/>
</dbReference>
<dbReference type="SUPFAM" id="SSF50965">
    <property type="entry name" value="Galactose oxidase, central domain"/>
    <property type="match status" value="1"/>
</dbReference>
<feature type="signal peptide" evidence="2">
    <location>
        <begin position="1"/>
        <end position="23"/>
    </location>
</feature>
<protein>
    <recommendedName>
        <fullName evidence="5">Kelch repeat-containing protein</fullName>
    </recommendedName>
</protein>
<dbReference type="InterPro" id="IPR015915">
    <property type="entry name" value="Kelch-typ_b-propeller"/>
</dbReference>
<keyword evidence="1" id="KW-0472">Membrane</keyword>
<evidence type="ECO:0000256" key="2">
    <source>
        <dbReference type="SAM" id="SignalP"/>
    </source>
</evidence>
<evidence type="ECO:0000313" key="4">
    <source>
        <dbReference type="Proteomes" id="UP000807716"/>
    </source>
</evidence>
<keyword evidence="4" id="KW-1185">Reference proteome</keyword>
<dbReference type="EMBL" id="JAAAJB010000371">
    <property type="protein sequence ID" value="KAG0257214.1"/>
    <property type="molecule type" value="Genomic_DNA"/>
</dbReference>
<dbReference type="Proteomes" id="UP000807716">
    <property type="component" value="Unassembled WGS sequence"/>
</dbReference>
<name>A0A9P6U2U5_9FUNG</name>
<feature type="transmembrane region" description="Helical" evidence="1">
    <location>
        <begin position="430"/>
        <end position="453"/>
    </location>
</feature>
<keyword evidence="2" id="KW-0732">Signal</keyword>